<feature type="transmembrane region" description="Helical" evidence="6">
    <location>
        <begin position="99"/>
        <end position="121"/>
    </location>
</feature>
<evidence type="ECO:0000313" key="8">
    <source>
        <dbReference type="Proteomes" id="UP000587586"/>
    </source>
</evidence>
<gene>
    <name evidence="7" type="ORF">GMLC_03860</name>
</gene>
<comment type="similarity">
    <text evidence="2">Belongs to the UPF0014 family.</text>
</comment>
<protein>
    <submittedName>
        <fullName evidence="7">ABC transporter permease</fullName>
    </submittedName>
</protein>
<feature type="transmembrane region" description="Helical" evidence="6">
    <location>
        <begin position="69"/>
        <end position="87"/>
    </location>
</feature>
<organism evidence="7 8">
    <name type="scientific">Geomonas limicola</name>
    <dbReference type="NCBI Taxonomy" id="2740186"/>
    <lineage>
        <taxon>Bacteria</taxon>
        <taxon>Pseudomonadati</taxon>
        <taxon>Thermodesulfobacteriota</taxon>
        <taxon>Desulfuromonadia</taxon>
        <taxon>Geobacterales</taxon>
        <taxon>Geobacteraceae</taxon>
        <taxon>Geomonas</taxon>
    </lineage>
</organism>
<feature type="transmembrane region" description="Helical" evidence="6">
    <location>
        <begin position="194"/>
        <end position="214"/>
    </location>
</feature>
<dbReference type="InterPro" id="IPR005226">
    <property type="entry name" value="UPF0014_fam"/>
</dbReference>
<dbReference type="PANTHER" id="PTHR30028:SF0">
    <property type="entry name" value="PROTEIN ALUMINUM SENSITIVE 3"/>
    <property type="match status" value="1"/>
</dbReference>
<feature type="transmembrane region" description="Helical" evidence="6">
    <location>
        <begin position="12"/>
        <end position="31"/>
    </location>
</feature>
<keyword evidence="8" id="KW-1185">Reference proteome</keyword>
<dbReference type="Proteomes" id="UP000587586">
    <property type="component" value="Unassembled WGS sequence"/>
</dbReference>
<dbReference type="Pfam" id="PF03649">
    <property type="entry name" value="UPF0014"/>
    <property type="match status" value="1"/>
</dbReference>
<proteinExistence type="inferred from homology"/>
<evidence type="ECO:0000256" key="3">
    <source>
        <dbReference type="ARBA" id="ARBA00022692"/>
    </source>
</evidence>
<evidence type="ECO:0000256" key="5">
    <source>
        <dbReference type="ARBA" id="ARBA00023136"/>
    </source>
</evidence>
<feature type="transmembrane region" description="Helical" evidence="6">
    <location>
        <begin position="220"/>
        <end position="245"/>
    </location>
</feature>
<dbReference type="PANTHER" id="PTHR30028">
    <property type="entry name" value="UPF0014 INNER MEMBRANE PROTEIN YBBM-RELATED"/>
    <property type="match status" value="1"/>
</dbReference>
<feature type="transmembrane region" description="Helical" evidence="6">
    <location>
        <begin position="43"/>
        <end position="63"/>
    </location>
</feature>
<evidence type="ECO:0000256" key="4">
    <source>
        <dbReference type="ARBA" id="ARBA00022989"/>
    </source>
</evidence>
<evidence type="ECO:0000313" key="7">
    <source>
        <dbReference type="EMBL" id="GFO66807.1"/>
    </source>
</evidence>
<comment type="caution">
    <text evidence="7">The sequence shown here is derived from an EMBL/GenBank/DDBJ whole genome shotgun (WGS) entry which is preliminary data.</text>
</comment>
<evidence type="ECO:0000256" key="2">
    <source>
        <dbReference type="ARBA" id="ARBA00005268"/>
    </source>
</evidence>
<name>A0A6V8N4N3_9BACT</name>
<evidence type="ECO:0000256" key="1">
    <source>
        <dbReference type="ARBA" id="ARBA00004141"/>
    </source>
</evidence>
<accession>A0A6V8N4N3</accession>
<keyword evidence="4 6" id="KW-1133">Transmembrane helix</keyword>
<dbReference type="RefSeq" id="WP_183359340.1">
    <property type="nucleotide sequence ID" value="NZ_BLXZ01000001.1"/>
</dbReference>
<evidence type="ECO:0000256" key="6">
    <source>
        <dbReference type="SAM" id="Phobius"/>
    </source>
</evidence>
<dbReference type="GO" id="GO:0005886">
    <property type="term" value="C:plasma membrane"/>
    <property type="evidence" value="ECO:0007669"/>
    <property type="project" value="TreeGrafter"/>
</dbReference>
<reference evidence="8" key="1">
    <citation type="submission" date="2020-06" db="EMBL/GenBank/DDBJ databases">
        <title>Draft genomic sequecing of Geomonas sp. Red745.</title>
        <authorList>
            <person name="Itoh H."/>
            <person name="Xu Z.X."/>
            <person name="Ushijima N."/>
            <person name="Masuda Y."/>
            <person name="Shiratori Y."/>
            <person name="Senoo K."/>
        </authorList>
    </citation>
    <scope>NUCLEOTIDE SEQUENCE [LARGE SCALE GENOMIC DNA]</scope>
    <source>
        <strain evidence="8">Red745</strain>
    </source>
</reference>
<keyword evidence="3 6" id="KW-0812">Transmembrane</keyword>
<feature type="transmembrane region" description="Helical" evidence="6">
    <location>
        <begin position="127"/>
        <end position="147"/>
    </location>
</feature>
<sequence>MLNRFFTDQLYLGLAQSAAAGLVAFGVVLLARSRKVHLESEAAVALLRGLVQIVAVGSVLVALLRGPQWTSIFLLVAMVLAAAAISAKRAKGIPGSYRIAAWSISCGAGSVIAVMTILGVIDTAITALIPVGSMLIANAMNTTGLALNRFRSDVLAHVGEIETALALGAKPNESIAPYVQSSFESSLIPAIDSLRSLGIVWIPGMMAGMLVSGSRPIYAAIYQFVVMAMIFASSGLTSLLCTMLVRSHAFTDAEQLLLRGESH</sequence>
<dbReference type="EMBL" id="BLXZ01000001">
    <property type="protein sequence ID" value="GFO66807.1"/>
    <property type="molecule type" value="Genomic_DNA"/>
</dbReference>
<comment type="subcellular location">
    <subcellularLocation>
        <location evidence="1">Membrane</location>
        <topology evidence="1">Multi-pass membrane protein</topology>
    </subcellularLocation>
</comment>
<keyword evidence="5 6" id="KW-0472">Membrane</keyword>
<dbReference type="AlphaFoldDB" id="A0A6V8N4N3"/>